<evidence type="ECO:0000256" key="8">
    <source>
        <dbReference type="RuleBase" id="RU003968"/>
    </source>
</evidence>
<feature type="binding site" evidence="7">
    <location>
        <position position="86"/>
    </location>
    <ligand>
        <name>FAD</name>
        <dbReference type="ChEBI" id="CHEBI:57692"/>
    </ligand>
</feature>
<evidence type="ECO:0000256" key="3">
    <source>
        <dbReference type="ARBA" id="ARBA00022630"/>
    </source>
</evidence>
<dbReference type="GO" id="GO:0008812">
    <property type="term" value="F:choline dehydrogenase activity"/>
    <property type="evidence" value="ECO:0007669"/>
    <property type="project" value="UniProtKB-UniRule"/>
</dbReference>
<sequence length="568" mass="62637">MTNSFDYIIVGAGSAGCVLANRLSEDADVTVLLLEAGPKDHWWDWRIHMPSALSYPMQSKTYNWDYWTEPQPNLAGRRMHWPRGKVLGGSSSINGMAYVRGHALDYERWAAEDTALAHWSYANVLPYFRKSEARAKGADAYHGADGPLRVSTGIAKNPLYQAWIEAGIQAGYDRTEDQNGYQQEGLGTMDMTVHRGRRWSTAQGYLRPAMNRPNLTVRTGVTTLEIILDGTRARGVVVSDPSDGIESLFAERETILSAGAIGSPQLLMLSGIGNPDELKAAGVTPRHDLPGVGENLQDHLEIYVQQESREPITLYSALAPVSKVKIGLEWYLRKTGLGATNHFETGGFIRSRAGVRHPDLQYHFLPMAVRYDGRNPSDRHGYQAHVGPMRSKSRGKMRLSSADPAAHPIIDPRYMSHPEDWEEMRAAVRLTREIFAQAAFDRFRGEELAPGPDVRTDAEIDAWVARNCESAYHPSGACKMGSDPMAVVDGECRVHGIAGLRVVDSAIMPSIVSGNLNAPTIMLAEKAADLIRDRAPLPASNAPWHEDEAWETRQRPGAPQARVADAAE</sequence>
<evidence type="ECO:0000256" key="1">
    <source>
        <dbReference type="ARBA" id="ARBA00001974"/>
    </source>
</evidence>
<dbReference type="AlphaFoldDB" id="A0A917QCW8"/>
<dbReference type="SUPFAM" id="SSF54373">
    <property type="entry name" value="FAD-linked reductases, C-terminal domain"/>
    <property type="match status" value="1"/>
</dbReference>
<dbReference type="PANTHER" id="PTHR11552:SF147">
    <property type="entry name" value="CHOLINE DEHYDROGENASE, MITOCHONDRIAL"/>
    <property type="match status" value="1"/>
</dbReference>
<protein>
    <recommendedName>
        <fullName evidence="6 9">Choline dehydrogenase</fullName>
        <ecNumber evidence="6 9">1.1.99.1</ecNumber>
    </recommendedName>
</protein>
<dbReference type="NCBIfam" id="TIGR01810">
    <property type="entry name" value="betA"/>
    <property type="match status" value="1"/>
</dbReference>
<dbReference type="PIRSF" id="PIRSF000137">
    <property type="entry name" value="Alcohol_oxidase"/>
    <property type="match status" value="1"/>
</dbReference>
<evidence type="ECO:0000313" key="13">
    <source>
        <dbReference type="EMBL" id="GGK43911.1"/>
    </source>
</evidence>
<gene>
    <name evidence="13" type="primary">betA</name>
    <name evidence="13" type="ORF">GCM10011322_33740</name>
</gene>
<dbReference type="GO" id="GO:0016020">
    <property type="term" value="C:membrane"/>
    <property type="evidence" value="ECO:0007669"/>
    <property type="project" value="TreeGrafter"/>
</dbReference>
<dbReference type="PROSITE" id="PS00624">
    <property type="entry name" value="GMC_OXRED_2"/>
    <property type="match status" value="1"/>
</dbReference>
<keyword evidence="4 7" id="KW-0274">FAD</keyword>
<evidence type="ECO:0000259" key="12">
    <source>
        <dbReference type="PROSITE" id="PS00624"/>
    </source>
</evidence>
<dbReference type="GO" id="GO:0050660">
    <property type="term" value="F:flavin adenine dinucleotide binding"/>
    <property type="evidence" value="ECO:0007669"/>
    <property type="project" value="InterPro"/>
</dbReference>
<evidence type="ECO:0000256" key="4">
    <source>
        <dbReference type="ARBA" id="ARBA00022827"/>
    </source>
</evidence>
<keyword evidence="5" id="KW-0560">Oxidoreductase</keyword>
<feature type="domain" description="Glucose-methanol-choline oxidoreductase N-terminal" evidence="11">
    <location>
        <begin position="84"/>
        <end position="107"/>
    </location>
</feature>
<dbReference type="Pfam" id="PF00732">
    <property type="entry name" value="GMC_oxred_N"/>
    <property type="match status" value="1"/>
</dbReference>
<evidence type="ECO:0000313" key="14">
    <source>
        <dbReference type="Proteomes" id="UP000600449"/>
    </source>
</evidence>
<proteinExistence type="inferred from homology"/>
<dbReference type="Proteomes" id="UP000600449">
    <property type="component" value="Unassembled WGS sequence"/>
</dbReference>
<feature type="region of interest" description="Disordered" evidence="10">
    <location>
        <begin position="537"/>
        <end position="568"/>
    </location>
</feature>
<evidence type="ECO:0000256" key="9">
    <source>
        <dbReference type="RuleBase" id="RU003969"/>
    </source>
</evidence>
<dbReference type="PANTHER" id="PTHR11552">
    <property type="entry name" value="GLUCOSE-METHANOL-CHOLINE GMC OXIDOREDUCTASE"/>
    <property type="match status" value="1"/>
</dbReference>
<evidence type="ECO:0000259" key="11">
    <source>
        <dbReference type="PROSITE" id="PS00623"/>
    </source>
</evidence>
<evidence type="ECO:0000256" key="7">
    <source>
        <dbReference type="PIRSR" id="PIRSR000137-2"/>
    </source>
</evidence>
<organism evidence="13 14">
    <name type="scientific">Salinarimonas ramus</name>
    <dbReference type="NCBI Taxonomy" id="690164"/>
    <lineage>
        <taxon>Bacteria</taxon>
        <taxon>Pseudomonadati</taxon>
        <taxon>Pseudomonadota</taxon>
        <taxon>Alphaproteobacteria</taxon>
        <taxon>Hyphomicrobiales</taxon>
        <taxon>Salinarimonadaceae</taxon>
        <taxon>Salinarimonas</taxon>
    </lineage>
</organism>
<dbReference type="EMBL" id="BMMF01000010">
    <property type="protein sequence ID" value="GGK43911.1"/>
    <property type="molecule type" value="Genomic_DNA"/>
</dbReference>
<comment type="caution">
    <text evidence="13">The sequence shown here is derived from an EMBL/GenBank/DDBJ whole genome shotgun (WGS) entry which is preliminary data.</text>
</comment>
<comment type="similarity">
    <text evidence="2 8">Belongs to the GMC oxidoreductase family.</text>
</comment>
<dbReference type="Gene3D" id="3.30.560.10">
    <property type="entry name" value="Glucose Oxidase, domain 3"/>
    <property type="match status" value="1"/>
</dbReference>
<feature type="compositionally biased region" description="Basic and acidic residues" evidence="10">
    <location>
        <begin position="544"/>
        <end position="554"/>
    </location>
</feature>
<evidence type="ECO:0000256" key="2">
    <source>
        <dbReference type="ARBA" id="ARBA00010790"/>
    </source>
</evidence>
<dbReference type="InterPro" id="IPR012132">
    <property type="entry name" value="GMC_OxRdtase"/>
</dbReference>
<name>A0A917QCW8_9HYPH</name>
<dbReference type="InterPro" id="IPR007867">
    <property type="entry name" value="GMC_OxRtase_C"/>
</dbReference>
<comment type="cofactor">
    <cofactor evidence="1 7">
        <name>FAD</name>
        <dbReference type="ChEBI" id="CHEBI:57692"/>
    </cofactor>
</comment>
<dbReference type="InterPro" id="IPR036188">
    <property type="entry name" value="FAD/NAD-bd_sf"/>
</dbReference>
<comment type="pathway">
    <text evidence="9">Amine and polyamine biosynthesis; betaine biosynthesis via choline pathway; betaine aldehyde from choline (cytochrome c reductase route): step 1/1.</text>
</comment>
<evidence type="ECO:0000256" key="5">
    <source>
        <dbReference type="ARBA" id="ARBA00023002"/>
    </source>
</evidence>
<comment type="catalytic activity">
    <reaction evidence="9">
        <text>choline + A = betaine aldehyde + AH2</text>
        <dbReference type="Rhea" id="RHEA:17433"/>
        <dbReference type="ChEBI" id="CHEBI:13193"/>
        <dbReference type="ChEBI" id="CHEBI:15354"/>
        <dbReference type="ChEBI" id="CHEBI:15710"/>
        <dbReference type="ChEBI" id="CHEBI:17499"/>
        <dbReference type="EC" id="1.1.99.1"/>
    </reaction>
</comment>
<dbReference type="RefSeq" id="WP_188914422.1">
    <property type="nucleotide sequence ID" value="NZ_BMMF01000010.1"/>
</dbReference>
<dbReference type="SUPFAM" id="SSF51905">
    <property type="entry name" value="FAD/NAD(P)-binding domain"/>
    <property type="match status" value="1"/>
</dbReference>
<keyword evidence="3 8" id="KW-0285">Flavoprotein</keyword>
<feature type="domain" description="Glucose-methanol-choline oxidoreductase N-terminal" evidence="12">
    <location>
        <begin position="259"/>
        <end position="273"/>
    </location>
</feature>
<dbReference type="EC" id="1.1.99.1" evidence="6 9"/>
<dbReference type="Gene3D" id="3.50.50.60">
    <property type="entry name" value="FAD/NAD(P)-binding domain"/>
    <property type="match status" value="1"/>
</dbReference>
<evidence type="ECO:0000256" key="6">
    <source>
        <dbReference type="NCBIfam" id="TIGR01810"/>
    </source>
</evidence>
<reference evidence="13 14" key="1">
    <citation type="journal article" date="2014" name="Int. J. Syst. Evol. Microbiol.">
        <title>Complete genome sequence of Corynebacterium casei LMG S-19264T (=DSM 44701T), isolated from a smear-ripened cheese.</title>
        <authorList>
            <consortium name="US DOE Joint Genome Institute (JGI-PGF)"/>
            <person name="Walter F."/>
            <person name="Albersmeier A."/>
            <person name="Kalinowski J."/>
            <person name="Ruckert C."/>
        </authorList>
    </citation>
    <scope>NUCLEOTIDE SEQUENCE [LARGE SCALE GENOMIC DNA]</scope>
    <source>
        <strain evidence="13 14">CGMCC 1.9161</strain>
    </source>
</reference>
<keyword evidence="14" id="KW-1185">Reference proteome</keyword>
<dbReference type="PROSITE" id="PS00623">
    <property type="entry name" value="GMC_OXRED_1"/>
    <property type="match status" value="1"/>
</dbReference>
<accession>A0A917QCW8</accession>
<evidence type="ECO:0000256" key="10">
    <source>
        <dbReference type="SAM" id="MobiDB-lite"/>
    </source>
</evidence>
<dbReference type="NCBIfam" id="NF002550">
    <property type="entry name" value="PRK02106.1"/>
    <property type="match status" value="1"/>
</dbReference>
<dbReference type="InterPro" id="IPR011533">
    <property type="entry name" value="BetA"/>
</dbReference>
<dbReference type="GO" id="GO:0019285">
    <property type="term" value="P:glycine betaine biosynthetic process from choline"/>
    <property type="evidence" value="ECO:0007669"/>
    <property type="project" value="UniProtKB-UniRule"/>
</dbReference>
<dbReference type="InterPro" id="IPR000172">
    <property type="entry name" value="GMC_OxRdtase_N"/>
</dbReference>
<dbReference type="Pfam" id="PF05199">
    <property type="entry name" value="GMC_oxred_C"/>
    <property type="match status" value="1"/>
</dbReference>